<dbReference type="Proteomes" id="UP000546162">
    <property type="component" value="Unassembled WGS sequence"/>
</dbReference>
<feature type="region of interest" description="Disordered" evidence="1">
    <location>
        <begin position="253"/>
        <end position="274"/>
    </location>
</feature>
<accession>A0A7W7GTG0</accession>
<reference evidence="3 4" key="1">
    <citation type="submission" date="2020-08" db="EMBL/GenBank/DDBJ databases">
        <title>Sequencing the genomes of 1000 actinobacteria strains.</title>
        <authorList>
            <person name="Klenk H.-P."/>
        </authorList>
    </citation>
    <scope>NUCLEOTIDE SEQUENCE [LARGE SCALE GENOMIC DNA]</scope>
    <source>
        <strain evidence="3 4">DSM 45809</strain>
    </source>
</reference>
<evidence type="ECO:0000313" key="3">
    <source>
        <dbReference type="EMBL" id="MBB4737948.1"/>
    </source>
</evidence>
<feature type="transmembrane region" description="Helical" evidence="2">
    <location>
        <begin position="60"/>
        <end position="79"/>
    </location>
</feature>
<gene>
    <name evidence="3" type="ORF">BJY16_001407</name>
</gene>
<evidence type="ECO:0000256" key="1">
    <source>
        <dbReference type="SAM" id="MobiDB-lite"/>
    </source>
</evidence>
<evidence type="ECO:0000313" key="4">
    <source>
        <dbReference type="Proteomes" id="UP000546162"/>
    </source>
</evidence>
<feature type="transmembrane region" description="Helical" evidence="2">
    <location>
        <begin position="231"/>
        <end position="250"/>
    </location>
</feature>
<dbReference type="AlphaFoldDB" id="A0A7W7GTG0"/>
<dbReference type="RefSeq" id="WP_185038291.1">
    <property type="nucleotide sequence ID" value="NZ_BAABFG010000005.1"/>
</dbReference>
<feature type="transmembrane region" description="Helical" evidence="2">
    <location>
        <begin position="168"/>
        <end position="191"/>
    </location>
</feature>
<organism evidence="3 4">
    <name type="scientific">Actinoplanes octamycinicus</name>
    <dbReference type="NCBI Taxonomy" id="135948"/>
    <lineage>
        <taxon>Bacteria</taxon>
        <taxon>Bacillati</taxon>
        <taxon>Actinomycetota</taxon>
        <taxon>Actinomycetes</taxon>
        <taxon>Micromonosporales</taxon>
        <taxon>Micromonosporaceae</taxon>
        <taxon>Actinoplanes</taxon>
    </lineage>
</organism>
<keyword evidence="2" id="KW-0472">Membrane</keyword>
<protein>
    <submittedName>
        <fullName evidence="3">Uncharacterized protein</fullName>
    </submittedName>
</protein>
<evidence type="ECO:0000256" key="2">
    <source>
        <dbReference type="SAM" id="Phobius"/>
    </source>
</evidence>
<feature type="transmembrane region" description="Helical" evidence="2">
    <location>
        <begin position="110"/>
        <end position="128"/>
    </location>
</feature>
<name>A0A7W7GTG0_9ACTN</name>
<keyword evidence="2" id="KW-0812">Transmembrane</keyword>
<dbReference type="EMBL" id="JACHNB010000001">
    <property type="protein sequence ID" value="MBB4737948.1"/>
    <property type="molecule type" value="Genomic_DNA"/>
</dbReference>
<feature type="transmembrane region" description="Helical" evidence="2">
    <location>
        <begin position="203"/>
        <end position="225"/>
    </location>
</feature>
<sequence length="274" mass="28051">MVLLLKFLLAPLLVVASTLAGRRWGPRVAGLLVTFPIVAGPILLITCLDHGTAFGARAASASLLGLITLALFAVVYAYAGRRYGWFPALAVAWLANLAGDALLAQLTLSAWAAFPLVAVAIWLAYRAVTAIDRPETAPRPAAPPWWDLPARAVTTAALVVTVTSAADALGPTITGILAPFPIATSVVTAFVRAQQGPAATIRTLTGVTRGLTGFAVFCFLVAVLLGPLGTAPAFGLALLGAVATPLLLGARRPGRPPTAPAPSDAALSTNPGDR</sequence>
<comment type="caution">
    <text evidence="3">The sequence shown here is derived from an EMBL/GenBank/DDBJ whole genome shotgun (WGS) entry which is preliminary data.</text>
</comment>
<proteinExistence type="predicted"/>
<feature type="transmembrane region" description="Helical" evidence="2">
    <location>
        <begin position="28"/>
        <end position="48"/>
    </location>
</feature>
<keyword evidence="2" id="KW-1133">Transmembrane helix</keyword>
<keyword evidence="4" id="KW-1185">Reference proteome</keyword>